<protein>
    <recommendedName>
        <fullName evidence="1">BTB domain-containing protein</fullName>
    </recommendedName>
</protein>
<dbReference type="PROSITE" id="PS50097">
    <property type="entry name" value="BTB"/>
    <property type="match status" value="1"/>
</dbReference>
<dbReference type="Gene3D" id="3.30.710.10">
    <property type="entry name" value="Potassium Channel Kv1.1, Chain A"/>
    <property type="match status" value="1"/>
</dbReference>
<organism evidence="2 3">
    <name type="scientific">Alternaria atra</name>
    <dbReference type="NCBI Taxonomy" id="119953"/>
    <lineage>
        <taxon>Eukaryota</taxon>
        <taxon>Fungi</taxon>
        <taxon>Dikarya</taxon>
        <taxon>Ascomycota</taxon>
        <taxon>Pezizomycotina</taxon>
        <taxon>Dothideomycetes</taxon>
        <taxon>Pleosporomycetidae</taxon>
        <taxon>Pleosporales</taxon>
        <taxon>Pleosporineae</taxon>
        <taxon>Pleosporaceae</taxon>
        <taxon>Alternaria</taxon>
        <taxon>Alternaria sect. Ulocladioides</taxon>
    </lineage>
</organism>
<feature type="domain" description="BTB" evidence="1">
    <location>
        <begin position="21"/>
        <end position="89"/>
    </location>
</feature>
<name>A0A8J2IL67_9PLEO</name>
<dbReference type="Pfam" id="PF00651">
    <property type="entry name" value="BTB"/>
    <property type="match status" value="1"/>
</dbReference>
<dbReference type="PANTHER" id="PTHR47843">
    <property type="entry name" value="BTB DOMAIN-CONTAINING PROTEIN-RELATED"/>
    <property type="match status" value="1"/>
</dbReference>
<evidence type="ECO:0000313" key="2">
    <source>
        <dbReference type="EMBL" id="CAG5181808.1"/>
    </source>
</evidence>
<dbReference type="AlphaFoldDB" id="A0A8J2IL67"/>
<proteinExistence type="predicted"/>
<evidence type="ECO:0000313" key="3">
    <source>
        <dbReference type="Proteomes" id="UP000676310"/>
    </source>
</evidence>
<dbReference type="InterPro" id="IPR011333">
    <property type="entry name" value="SKP1/BTB/POZ_sf"/>
</dbReference>
<dbReference type="RefSeq" id="XP_043173416.1">
    <property type="nucleotide sequence ID" value="XM_043317481.1"/>
</dbReference>
<sequence>MENNTQLSQVTPVLGVATRGEVVTILIGPKKKRYIIHKDIICHHSEYFRTAYNGRWKESDEGVSLEDVEVEVFNVFVHWLYTQQLPEDKDFRDIANINNKGQIDNEDHECDTVLLKAFVFGNRFLVADFERITHNRLADWLTDYIFGVPYELVILAYEVLPSDSRILGAMVEMQCLNWSPREDGNEKKQIRVNLPKDFLIQVMIRQSELRDKISRMYRHVERTDFYMQEKIEGLGK</sequence>
<reference evidence="2" key="1">
    <citation type="submission" date="2021-05" db="EMBL/GenBank/DDBJ databases">
        <authorList>
            <person name="Stam R."/>
        </authorList>
    </citation>
    <scope>NUCLEOTIDE SEQUENCE</scope>
    <source>
        <strain evidence="2">CS162</strain>
    </source>
</reference>
<dbReference type="EMBL" id="CAJRGZ010000027">
    <property type="protein sequence ID" value="CAG5181808.1"/>
    <property type="molecule type" value="Genomic_DNA"/>
</dbReference>
<dbReference type="PANTHER" id="PTHR47843:SF2">
    <property type="entry name" value="BTB DOMAIN-CONTAINING PROTEIN"/>
    <property type="match status" value="1"/>
</dbReference>
<dbReference type="OrthoDB" id="194443at2759"/>
<dbReference type="CDD" id="cd18186">
    <property type="entry name" value="BTB_POZ_ZBTB_KLHL-like"/>
    <property type="match status" value="1"/>
</dbReference>
<evidence type="ECO:0000259" key="1">
    <source>
        <dbReference type="PROSITE" id="PS50097"/>
    </source>
</evidence>
<keyword evidence="3" id="KW-1185">Reference proteome</keyword>
<dbReference type="SMART" id="SM00225">
    <property type="entry name" value="BTB"/>
    <property type="match status" value="1"/>
</dbReference>
<gene>
    <name evidence="2" type="ORF">ALTATR162_LOCUS9845</name>
</gene>
<comment type="caution">
    <text evidence="2">The sequence shown here is derived from an EMBL/GenBank/DDBJ whole genome shotgun (WGS) entry which is preliminary data.</text>
</comment>
<dbReference type="Proteomes" id="UP000676310">
    <property type="component" value="Unassembled WGS sequence"/>
</dbReference>
<dbReference type="InterPro" id="IPR000210">
    <property type="entry name" value="BTB/POZ_dom"/>
</dbReference>
<accession>A0A8J2IL67</accession>
<dbReference type="GeneID" id="67022111"/>
<dbReference type="SUPFAM" id="SSF54695">
    <property type="entry name" value="POZ domain"/>
    <property type="match status" value="1"/>
</dbReference>